<dbReference type="RefSeq" id="WP_002687979.1">
    <property type="nucleotide sequence ID" value="NZ_UFTJ01000003.1"/>
</dbReference>
<name>A0A380ZU23_9FLAO</name>
<sequence length="266" mass="30028">MMKTMKMIALWALGMVAMSCSKEKGNEAATKADTLTTEKIVEKSEEDKSQDYLITRNSVGRFKIGGTWRAFAKNVYGYDFIEGYGICVDACCDGGYSLGNNLKKDEYGFVDEHEITIGAAFVEDLPFDATQAQKEKYKNNPNLFSVSSDNCSGWYEKDKIEYMVVHSPKFKTQEGIGVGTTLEELEKKYGKLKIFVGWIEEDANAIKVFLPDYPNIGFIVDVDSFKKGWEEISIEGVENKKFTIADFKPNTPIARVVLYEEAIQYE</sequence>
<reference evidence="2 3" key="1">
    <citation type="submission" date="2018-06" db="EMBL/GenBank/DDBJ databases">
        <authorList>
            <consortium name="Pathogen Informatics"/>
            <person name="Doyle S."/>
        </authorList>
    </citation>
    <scope>NUCLEOTIDE SEQUENCE [LARGE SCALE GENOMIC DNA]</scope>
    <source>
        <strain evidence="2 3">NCTC11661</strain>
    </source>
</reference>
<evidence type="ECO:0000313" key="2">
    <source>
        <dbReference type="EMBL" id="SUV52847.1"/>
    </source>
</evidence>
<organism evidence="2 3">
    <name type="scientific">Bergeyella zoohelcum</name>
    <dbReference type="NCBI Taxonomy" id="1015"/>
    <lineage>
        <taxon>Bacteria</taxon>
        <taxon>Pseudomonadati</taxon>
        <taxon>Bacteroidota</taxon>
        <taxon>Flavobacteriia</taxon>
        <taxon>Flavobacteriales</taxon>
        <taxon>Weeksellaceae</taxon>
        <taxon>Bergeyella</taxon>
    </lineage>
</organism>
<evidence type="ECO:0000313" key="3">
    <source>
        <dbReference type="Proteomes" id="UP000255515"/>
    </source>
</evidence>
<protein>
    <submittedName>
        <fullName evidence="2">Uncharacterized protein</fullName>
    </submittedName>
</protein>
<keyword evidence="1" id="KW-0732">Signal</keyword>
<dbReference type="AlphaFoldDB" id="A0A380ZU23"/>
<dbReference type="PROSITE" id="PS51257">
    <property type="entry name" value="PROKAR_LIPOPROTEIN"/>
    <property type="match status" value="1"/>
</dbReference>
<dbReference type="EMBL" id="UFTJ01000003">
    <property type="protein sequence ID" value="SUV52847.1"/>
    <property type="molecule type" value="Genomic_DNA"/>
</dbReference>
<dbReference type="Proteomes" id="UP000255515">
    <property type="component" value="Unassembled WGS sequence"/>
</dbReference>
<accession>A0A380ZU23</accession>
<evidence type="ECO:0000256" key="1">
    <source>
        <dbReference type="SAM" id="SignalP"/>
    </source>
</evidence>
<feature type="chain" id="PRO_5016929185" evidence="1">
    <location>
        <begin position="22"/>
        <end position="266"/>
    </location>
</feature>
<proteinExistence type="predicted"/>
<feature type="signal peptide" evidence="1">
    <location>
        <begin position="1"/>
        <end position="21"/>
    </location>
</feature>
<gene>
    <name evidence="2" type="ORF">NCTC11661_01993</name>
</gene>